<accession>A0A4Q9MUL5</accession>
<gene>
    <name evidence="3" type="ORF">BD311DRAFT_737801</name>
</gene>
<keyword evidence="2" id="KW-0472">Membrane</keyword>
<feature type="coiled-coil region" evidence="1">
    <location>
        <begin position="394"/>
        <end position="421"/>
    </location>
</feature>
<dbReference type="EMBL" id="ML143402">
    <property type="protein sequence ID" value="TBU31047.1"/>
    <property type="molecule type" value="Genomic_DNA"/>
</dbReference>
<keyword evidence="2" id="KW-0812">Transmembrane</keyword>
<reference evidence="3" key="1">
    <citation type="submission" date="2019-01" db="EMBL/GenBank/DDBJ databases">
        <title>Draft genome sequences of three monokaryotic isolates of the white-rot basidiomycete fungus Dichomitus squalens.</title>
        <authorList>
            <consortium name="DOE Joint Genome Institute"/>
            <person name="Lopez S.C."/>
            <person name="Andreopoulos B."/>
            <person name="Pangilinan J."/>
            <person name="Lipzen A."/>
            <person name="Riley R."/>
            <person name="Ahrendt S."/>
            <person name="Ng V."/>
            <person name="Barry K."/>
            <person name="Daum C."/>
            <person name="Grigoriev I.V."/>
            <person name="Hilden K.S."/>
            <person name="Makela M.R."/>
            <person name="de Vries R.P."/>
        </authorList>
    </citation>
    <scope>NUCLEOTIDE SEQUENCE [LARGE SCALE GENOMIC DNA]</scope>
    <source>
        <strain evidence="3">OM18370.1</strain>
    </source>
</reference>
<dbReference type="OrthoDB" id="3633556at2759"/>
<evidence type="ECO:0000313" key="3">
    <source>
        <dbReference type="EMBL" id="TBU31047.1"/>
    </source>
</evidence>
<keyword evidence="2" id="KW-1133">Transmembrane helix</keyword>
<evidence type="ECO:0000256" key="1">
    <source>
        <dbReference type="SAM" id="Coils"/>
    </source>
</evidence>
<keyword evidence="1" id="KW-0175">Coiled coil</keyword>
<dbReference type="SUPFAM" id="SSF51161">
    <property type="entry name" value="Trimeric LpxA-like enzymes"/>
    <property type="match status" value="1"/>
</dbReference>
<feature type="transmembrane region" description="Helical" evidence="2">
    <location>
        <begin position="290"/>
        <end position="317"/>
    </location>
</feature>
<evidence type="ECO:0008006" key="4">
    <source>
        <dbReference type="Google" id="ProtNLM"/>
    </source>
</evidence>
<dbReference type="Proteomes" id="UP000292957">
    <property type="component" value="Unassembled WGS sequence"/>
</dbReference>
<proteinExistence type="predicted"/>
<dbReference type="AlphaFoldDB" id="A0A4Q9MUL5"/>
<organism evidence="3">
    <name type="scientific">Dichomitus squalens</name>
    <dbReference type="NCBI Taxonomy" id="114155"/>
    <lineage>
        <taxon>Eukaryota</taxon>
        <taxon>Fungi</taxon>
        <taxon>Dikarya</taxon>
        <taxon>Basidiomycota</taxon>
        <taxon>Agaricomycotina</taxon>
        <taxon>Agaricomycetes</taxon>
        <taxon>Polyporales</taxon>
        <taxon>Polyporaceae</taxon>
        <taxon>Dichomitus</taxon>
    </lineage>
</organism>
<sequence>MRHLCFRNVRDGRSRPDFATIRRAALYLLVSQPGSKGDLNSAERVIVWFSLPRRVAWHAFARIIRVILPPILQLVIGIIYAMKRAFDVIGSHYETTSIIWRCMGAKIGKRVYWPGSGVYCPDPELLEVGDDVVFWSRSEAFTTDAHGSGRIVVKSGAMIADRVVLLPGVSVGKRAIMGSGALAKRDMTYADGSVWMGSEGGEAVCFKSGSKEATHDDSPTITPFGRAFYKREATYFVFPYPLLVSINTLLAIIGAGYWSIAAVVGTQVLNQFRIHLPRLDLLASGPQQTFVIFGLIACWFILTLVLQAVVVILWVVVMKWIVIGRRAPGSYDWDKTSMEPCSMLLEHTLLTSGEIAESDGVYAGWPAQYMDEKEYLRSKSRSMALSMFHTDPSHRALQRVQDNLEDERRRLDKKVEHHQHEL</sequence>
<protein>
    <recommendedName>
        <fullName evidence="4">Trimeric LpxA-like protein</fullName>
    </recommendedName>
</protein>
<evidence type="ECO:0000256" key="2">
    <source>
        <dbReference type="SAM" id="Phobius"/>
    </source>
</evidence>
<feature type="transmembrane region" description="Helical" evidence="2">
    <location>
        <begin position="235"/>
        <end position="260"/>
    </location>
</feature>
<dbReference type="InterPro" id="IPR011004">
    <property type="entry name" value="Trimer_LpxA-like_sf"/>
</dbReference>
<name>A0A4Q9MUL5_9APHY</name>
<dbReference type="Gene3D" id="2.160.10.10">
    <property type="entry name" value="Hexapeptide repeat proteins"/>
    <property type="match status" value="1"/>
</dbReference>